<sequence>MAGQAPEPPVRMAKRTNDSQPRPSDEPDKNPVYHSRRTNIHSELPIAVWQLGHHESAREPAEDFASRVAERLVHVYARPGESVADLDGDPILRYAVVAAGCTYLDVQHQSDVSVLGPVAPPVRLIVVRWPRAAGNPDLLDLRAISRLLLPDIPSLVTTVRPDDSPRPSSNPSDDEQLVAAAHDAGLHRMLQIVTISAPSGGDRFLYYSTQAEAEHLTRATPARSQHPTLRLDLFVFSPNLSHHD</sequence>
<protein>
    <submittedName>
        <fullName evidence="2">Uncharacterized protein</fullName>
    </submittedName>
</protein>
<feature type="region of interest" description="Disordered" evidence="1">
    <location>
        <begin position="1"/>
        <end position="34"/>
    </location>
</feature>
<dbReference type="RefSeq" id="WP_142706754.1">
    <property type="nucleotide sequence ID" value="NZ_VIRS01000016.1"/>
</dbReference>
<organism evidence="2 3">
    <name type="scientific">Cryptosporangium phraense</name>
    <dbReference type="NCBI Taxonomy" id="2593070"/>
    <lineage>
        <taxon>Bacteria</taxon>
        <taxon>Bacillati</taxon>
        <taxon>Actinomycetota</taxon>
        <taxon>Actinomycetes</taxon>
        <taxon>Cryptosporangiales</taxon>
        <taxon>Cryptosporangiaceae</taxon>
        <taxon>Cryptosporangium</taxon>
    </lineage>
</organism>
<dbReference type="OrthoDB" id="3388347at2"/>
<evidence type="ECO:0000256" key="1">
    <source>
        <dbReference type="SAM" id="MobiDB-lite"/>
    </source>
</evidence>
<name>A0A545ANN4_9ACTN</name>
<dbReference type="AlphaFoldDB" id="A0A545ANN4"/>
<accession>A0A545ANN4</accession>
<dbReference type="Proteomes" id="UP000317982">
    <property type="component" value="Unassembled WGS sequence"/>
</dbReference>
<proteinExistence type="predicted"/>
<keyword evidence="3" id="KW-1185">Reference proteome</keyword>
<evidence type="ECO:0000313" key="2">
    <source>
        <dbReference type="EMBL" id="TQS42861.1"/>
    </source>
</evidence>
<dbReference type="InParanoid" id="A0A545ANN4"/>
<reference evidence="2 3" key="1">
    <citation type="submission" date="2019-07" db="EMBL/GenBank/DDBJ databases">
        <title>Cryptosporangium phraense sp. nov., isolated from plant litter.</title>
        <authorList>
            <person name="Suriyachadkun C."/>
        </authorList>
    </citation>
    <scope>NUCLEOTIDE SEQUENCE [LARGE SCALE GENOMIC DNA]</scope>
    <source>
        <strain evidence="2 3">A-T 5661</strain>
    </source>
</reference>
<gene>
    <name evidence="2" type="ORF">FL583_22695</name>
</gene>
<evidence type="ECO:0000313" key="3">
    <source>
        <dbReference type="Proteomes" id="UP000317982"/>
    </source>
</evidence>
<comment type="caution">
    <text evidence="2">The sequence shown here is derived from an EMBL/GenBank/DDBJ whole genome shotgun (WGS) entry which is preliminary data.</text>
</comment>
<dbReference type="EMBL" id="VIRS01000016">
    <property type="protein sequence ID" value="TQS42861.1"/>
    <property type="molecule type" value="Genomic_DNA"/>
</dbReference>